<name>C5A571_THEGJ</name>
<feature type="transmembrane region" description="Helical" evidence="1">
    <location>
        <begin position="37"/>
        <end position="54"/>
    </location>
</feature>
<organism evidence="2 3">
    <name type="scientific">Thermococcus gammatolerans (strain DSM 15229 / JCM 11827 / EJ3)</name>
    <dbReference type="NCBI Taxonomy" id="593117"/>
    <lineage>
        <taxon>Archaea</taxon>
        <taxon>Methanobacteriati</taxon>
        <taxon>Methanobacteriota</taxon>
        <taxon>Thermococci</taxon>
        <taxon>Thermococcales</taxon>
        <taxon>Thermococcaceae</taxon>
        <taxon>Thermococcus</taxon>
    </lineage>
</organism>
<keyword evidence="1" id="KW-1133">Transmembrane helix</keyword>
<dbReference type="EMBL" id="CP001398">
    <property type="protein sequence ID" value="ACS33383.1"/>
    <property type="molecule type" value="Genomic_DNA"/>
</dbReference>
<evidence type="ECO:0000313" key="2">
    <source>
        <dbReference type="EMBL" id="ACS33383.1"/>
    </source>
</evidence>
<sequence length="66" mass="7528">MRELYKIFIILTAIFIFWPVLYGSLEALRRIPGNPTLQAVIGTIVFGLLAYATYEENSEKEDVTAF</sequence>
<evidence type="ECO:0000256" key="1">
    <source>
        <dbReference type="SAM" id="Phobius"/>
    </source>
</evidence>
<reference evidence="2 3" key="1">
    <citation type="journal article" date="2007" name="Genome Biol.">
        <title>Genome analysis and genome-wide proteomics of Thermococcus gammatolerans, the most radioresistant organism known amongst the Archaea.</title>
        <authorList>
            <person name="Zivanovic Y."/>
            <person name="Armengaud J."/>
            <person name="Lagorce A."/>
            <person name="Leplat C."/>
            <person name="Guerin P."/>
            <person name="Dutertre M."/>
            <person name="Anthouard V."/>
            <person name="Forterre P."/>
            <person name="Wincker P."/>
            <person name="Confalonieri F."/>
        </authorList>
    </citation>
    <scope>NUCLEOTIDE SEQUENCE [LARGE SCALE GENOMIC DNA]</scope>
    <source>
        <strain evidence="3">DSM 15229 / JCM 11827 / EJ3</strain>
    </source>
</reference>
<dbReference type="Proteomes" id="UP000001488">
    <property type="component" value="Chromosome"/>
</dbReference>
<keyword evidence="1" id="KW-0472">Membrane</keyword>
<dbReference type="AlphaFoldDB" id="C5A571"/>
<keyword evidence="1" id="KW-0812">Transmembrane</keyword>
<keyword evidence="3" id="KW-1185">Reference proteome</keyword>
<dbReference type="KEGG" id="tga:TGAM_0881"/>
<dbReference type="GeneID" id="7986838"/>
<protein>
    <submittedName>
        <fullName evidence="2">Uncharacterized protein</fullName>
    </submittedName>
</protein>
<dbReference type="PaxDb" id="593117-TGAM_0881"/>
<accession>C5A571</accession>
<gene>
    <name evidence="2" type="ordered locus">TGAM_0881</name>
</gene>
<dbReference type="RefSeq" id="WP_015858498.1">
    <property type="nucleotide sequence ID" value="NC_012804.1"/>
</dbReference>
<evidence type="ECO:0000313" key="3">
    <source>
        <dbReference type="Proteomes" id="UP000001488"/>
    </source>
</evidence>
<dbReference type="OrthoDB" id="97702at2157"/>
<dbReference type="eggNOG" id="arCOG08599">
    <property type="taxonomic scope" value="Archaea"/>
</dbReference>
<feature type="transmembrane region" description="Helical" evidence="1">
    <location>
        <begin position="7"/>
        <end position="25"/>
    </location>
</feature>
<proteinExistence type="predicted"/>
<dbReference type="PATRIC" id="fig|593117.10.peg.878"/>
<dbReference type="HOGENOM" id="CLU_179763_0_0_2"/>